<dbReference type="EMBL" id="LXQA010027906">
    <property type="protein sequence ID" value="MCH94681.1"/>
    <property type="molecule type" value="Genomic_DNA"/>
</dbReference>
<organism evidence="1 2">
    <name type="scientific">Trifolium medium</name>
    <dbReference type="NCBI Taxonomy" id="97028"/>
    <lineage>
        <taxon>Eukaryota</taxon>
        <taxon>Viridiplantae</taxon>
        <taxon>Streptophyta</taxon>
        <taxon>Embryophyta</taxon>
        <taxon>Tracheophyta</taxon>
        <taxon>Spermatophyta</taxon>
        <taxon>Magnoliopsida</taxon>
        <taxon>eudicotyledons</taxon>
        <taxon>Gunneridae</taxon>
        <taxon>Pentapetalae</taxon>
        <taxon>rosids</taxon>
        <taxon>fabids</taxon>
        <taxon>Fabales</taxon>
        <taxon>Fabaceae</taxon>
        <taxon>Papilionoideae</taxon>
        <taxon>50 kb inversion clade</taxon>
        <taxon>NPAAA clade</taxon>
        <taxon>Hologalegina</taxon>
        <taxon>IRL clade</taxon>
        <taxon>Trifolieae</taxon>
        <taxon>Trifolium</taxon>
    </lineage>
</organism>
<comment type="caution">
    <text evidence="1">The sequence shown here is derived from an EMBL/GenBank/DDBJ whole genome shotgun (WGS) entry which is preliminary data.</text>
</comment>
<proteinExistence type="predicted"/>
<sequence length="104" mass="12697">VREVESLEFGDRNWNRWSSKEFKGIVDRGSEEWRWRRRVKYCCCNRLSGEFLKCERALFNFTARQNDAVKNQIAWVLFENKVWRRWRRQGIGRAAVQWQRDVAA</sequence>
<accession>A0A392N4N0</accession>
<keyword evidence="2" id="KW-1185">Reference proteome</keyword>
<feature type="non-terminal residue" evidence="1">
    <location>
        <position position="1"/>
    </location>
</feature>
<name>A0A392N4N0_9FABA</name>
<reference evidence="1 2" key="1">
    <citation type="journal article" date="2018" name="Front. Plant Sci.">
        <title>Red Clover (Trifolium pratense) and Zigzag Clover (T. medium) - A Picture of Genomic Similarities and Differences.</title>
        <authorList>
            <person name="Dluhosova J."/>
            <person name="Istvanek J."/>
            <person name="Nedelnik J."/>
            <person name="Repkova J."/>
        </authorList>
    </citation>
    <scope>NUCLEOTIDE SEQUENCE [LARGE SCALE GENOMIC DNA]</scope>
    <source>
        <strain evidence="2">cv. 10/8</strain>
        <tissue evidence="1">Leaf</tissue>
    </source>
</reference>
<dbReference type="AlphaFoldDB" id="A0A392N4N0"/>
<evidence type="ECO:0000313" key="2">
    <source>
        <dbReference type="Proteomes" id="UP000265520"/>
    </source>
</evidence>
<evidence type="ECO:0000313" key="1">
    <source>
        <dbReference type="EMBL" id="MCH94681.1"/>
    </source>
</evidence>
<dbReference type="Proteomes" id="UP000265520">
    <property type="component" value="Unassembled WGS sequence"/>
</dbReference>
<protein>
    <submittedName>
        <fullName evidence="1">Uncharacterized protein</fullName>
    </submittedName>
</protein>